<feature type="transmembrane region" description="Helical" evidence="3">
    <location>
        <begin position="254"/>
        <end position="276"/>
    </location>
</feature>
<dbReference type="Pfam" id="PF07690">
    <property type="entry name" value="MFS_1"/>
    <property type="match status" value="1"/>
</dbReference>
<evidence type="ECO:0000256" key="3">
    <source>
        <dbReference type="SAM" id="Phobius"/>
    </source>
</evidence>
<feature type="transmembrane region" description="Helical" evidence="3">
    <location>
        <begin position="185"/>
        <end position="208"/>
    </location>
</feature>
<feature type="non-terminal residue" evidence="5">
    <location>
        <position position="284"/>
    </location>
</feature>
<keyword evidence="3" id="KW-0812">Transmembrane</keyword>
<keyword evidence="6" id="KW-1185">Reference proteome</keyword>
<dbReference type="EMBL" id="JAUEPU010000011">
    <property type="protein sequence ID" value="KAK0498270.1"/>
    <property type="molecule type" value="Genomic_DNA"/>
</dbReference>
<dbReference type="PANTHER" id="PTHR11360">
    <property type="entry name" value="MONOCARBOXYLATE TRANSPORTER"/>
    <property type="match status" value="1"/>
</dbReference>
<feature type="transmembrane region" description="Helical" evidence="3">
    <location>
        <begin position="55"/>
        <end position="75"/>
    </location>
</feature>
<dbReference type="InterPro" id="IPR011701">
    <property type="entry name" value="MFS"/>
</dbReference>
<dbReference type="SUPFAM" id="SSF103473">
    <property type="entry name" value="MFS general substrate transporter"/>
    <property type="match status" value="1"/>
</dbReference>
<dbReference type="AlphaFoldDB" id="A0AA39UYG7"/>
<dbReference type="Proteomes" id="UP001175228">
    <property type="component" value="Unassembled WGS sequence"/>
</dbReference>
<evidence type="ECO:0000256" key="1">
    <source>
        <dbReference type="ARBA" id="ARBA00004141"/>
    </source>
</evidence>
<dbReference type="GO" id="GO:0016020">
    <property type="term" value="C:membrane"/>
    <property type="evidence" value="ECO:0007669"/>
    <property type="project" value="UniProtKB-SubCell"/>
</dbReference>
<dbReference type="InterPro" id="IPR050327">
    <property type="entry name" value="Proton-linked_MCT"/>
</dbReference>
<keyword evidence="3" id="KW-0472">Membrane</keyword>
<dbReference type="GO" id="GO:0022857">
    <property type="term" value="F:transmembrane transporter activity"/>
    <property type="evidence" value="ECO:0007669"/>
    <property type="project" value="InterPro"/>
</dbReference>
<feature type="domain" description="Major facilitator superfamily (MFS) profile" evidence="4">
    <location>
        <begin position="98"/>
        <end position="284"/>
    </location>
</feature>
<comment type="similarity">
    <text evidence="2">Belongs to the major facilitator superfamily. Monocarboxylate porter (TC 2.A.1.13) family.</text>
</comment>
<organism evidence="5 6">
    <name type="scientific">Armillaria luteobubalina</name>
    <dbReference type="NCBI Taxonomy" id="153913"/>
    <lineage>
        <taxon>Eukaryota</taxon>
        <taxon>Fungi</taxon>
        <taxon>Dikarya</taxon>
        <taxon>Basidiomycota</taxon>
        <taxon>Agaricomycotina</taxon>
        <taxon>Agaricomycetes</taxon>
        <taxon>Agaricomycetidae</taxon>
        <taxon>Agaricales</taxon>
        <taxon>Marasmiineae</taxon>
        <taxon>Physalacriaceae</taxon>
        <taxon>Armillaria</taxon>
    </lineage>
</organism>
<dbReference type="InterPro" id="IPR036259">
    <property type="entry name" value="MFS_trans_sf"/>
</dbReference>
<feature type="transmembrane region" description="Helical" evidence="3">
    <location>
        <begin position="24"/>
        <end position="43"/>
    </location>
</feature>
<reference evidence="5" key="1">
    <citation type="submission" date="2023-06" db="EMBL/GenBank/DDBJ databases">
        <authorList>
            <consortium name="Lawrence Berkeley National Laboratory"/>
            <person name="Ahrendt S."/>
            <person name="Sahu N."/>
            <person name="Indic B."/>
            <person name="Wong-Bajracharya J."/>
            <person name="Merenyi Z."/>
            <person name="Ke H.-M."/>
            <person name="Monk M."/>
            <person name="Kocsube S."/>
            <person name="Drula E."/>
            <person name="Lipzen A."/>
            <person name="Balint B."/>
            <person name="Henrissat B."/>
            <person name="Andreopoulos B."/>
            <person name="Martin F.M."/>
            <person name="Harder C.B."/>
            <person name="Rigling D."/>
            <person name="Ford K.L."/>
            <person name="Foster G.D."/>
            <person name="Pangilinan J."/>
            <person name="Papanicolaou A."/>
            <person name="Barry K."/>
            <person name="LaButti K."/>
            <person name="Viragh M."/>
            <person name="Koriabine M."/>
            <person name="Yan M."/>
            <person name="Riley R."/>
            <person name="Champramary S."/>
            <person name="Plett K.L."/>
            <person name="Tsai I.J."/>
            <person name="Slot J."/>
            <person name="Sipos G."/>
            <person name="Plett J."/>
            <person name="Nagy L.G."/>
            <person name="Grigoriev I.V."/>
        </authorList>
    </citation>
    <scope>NUCLEOTIDE SEQUENCE</scope>
    <source>
        <strain evidence="5">HWK02</strain>
    </source>
</reference>
<keyword evidence="3" id="KW-1133">Transmembrane helix</keyword>
<dbReference type="Gene3D" id="1.20.1250.20">
    <property type="entry name" value="MFS general substrate transporter like domains"/>
    <property type="match status" value="2"/>
</dbReference>
<evidence type="ECO:0000259" key="4">
    <source>
        <dbReference type="PROSITE" id="PS50850"/>
    </source>
</evidence>
<comment type="caution">
    <text evidence="5">The sequence shown here is derived from an EMBL/GenBank/DDBJ whole genome shotgun (WGS) entry which is preliminary data.</text>
</comment>
<dbReference type="PANTHER" id="PTHR11360:SF284">
    <property type="entry name" value="EG:103B4.3 PROTEIN-RELATED"/>
    <property type="match status" value="1"/>
</dbReference>
<feature type="transmembrane region" description="Helical" evidence="3">
    <location>
        <begin position="99"/>
        <end position="122"/>
    </location>
</feature>
<feature type="transmembrane region" description="Helical" evidence="3">
    <location>
        <begin position="134"/>
        <end position="152"/>
    </location>
</feature>
<feature type="transmembrane region" description="Helical" evidence="3">
    <location>
        <begin position="229"/>
        <end position="248"/>
    </location>
</feature>
<evidence type="ECO:0000256" key="2">
    <source>
        <dbReference type="ARBA" id="ARBA00006727"/>
    </source>
</evidence>
<accession>A0AA39UYG7</accession>
<comment type="subcellular location">
    <subcellularLocation>
        <location evidence="1">Membrane</location>
        <topology evidence="1">Multi-pass membrane protein</topology>
    </subcellularLocation>
</comment>
<name>A0AA39UYG7_9AGAR</name>
<feature type="transmembrane region" description="Helical" evidence="3">
    <location>
        <begin position="159"/>
        <end position="179"/>
    </location>
</feature>
<dbReference type="InterPro" id="IPR020846">
    <property type="entry name" value="MFS_dom"/>
</dbReference>
<dbReference type="PROSITE" id="PS50850">
    <property type="entry name" value="MFS"/>
    <property type="match status" value="1"/>
</dbReference>
<evidence type="ECO:0000313" key="5">
    <source>
        <dbReference type="EMBL" id="KAK0498270.1"/>
    </source>
</evidence>
<gene>
    <name evidence="5" type="ORF">EDD18DRAFT_1071953</name>
</gene>
<sequence>LACGTIFSCVVGIIGQWFRRRRGIAMGLMTGSGSIGSTVFPIVVRRLIKDIGFPWTMRVIAFILIFNMGIAFLAMRRRLPPANSSGAILNLKAFTNPSYALWCLATFTAYLGIYTVLTYINVSATTYGISPDTAFYLVSIVNASSGIGRIITGIWADRFNALNVIGPMTMIAGAVTYAWPFAQTLASMIVVAVIYGSTSGAYASLFFIPVFELGEISDVGRRTGMTMSIAALGAVAGPPISGAIYTATGSFEAMGYYAGSAVLLAVIQIYIVRYLVFRDSRGIF</sequence>
<evidence type="ECO:0000313" key="6">
    <source>
        <dbReference type="Proteomes" id="UP001175228"/>
    </source>
</evidence>
<proteinExistence type="inferred from homology"/>
<protein>
    <submittedName>
        <fullName evidence="5">Major facilitator superfamily domain-containing protein</fullName>
    </submittedName>
</protein>